<dbReference type="Gene3D" id="2.60.40.1180">
    <property type="entry name" value="Golgi alpha-mannosidase II"/>
    <property type="match status" value="1"/>
</dbReference>
<comment type="similarity">
    <text evidence="2">Belongs to the glycosyl hydrolase 51 family.</text>
</comment>
<evidence type="ECO:0000313" key="10">
    <source>
        <dbReference type="Proteomes" id="UP000253303"/>
    </source>
</evidence>
<keyword evidence="10" id="KW-1185">Reference proteome</keyword>
<name>A0A366LQ49_9ACTN</name>
<dbReference type="InterPro" id="IPR017853">
    <property type="entry name" value="GH"/>
</dbReference>
<accession>A0A366LQ49</accession>
<dbReference type="PANTHER" id="PTHR43576:SF3">
    <property type="entry name" value="ALPHA-L-ARABINOFURANOSIDASE C"/>
    <property type="match status" value="1"/>
</dbReference>
<evidence type="ECO:0000256" key="5">
    <source>
        <dbReference type="ARBA" id="ARBA00022801"/>
    </source>
</evidence>
<sequence length="496" mass="54307">MPTARLTLDRAFTIAPVNRRLFGSFVEHMGRCVYTGVFEPGHPAADERGLRTDVIDLTREMGVEVVRYPGGNYVSGHRWEDGVGPAAERPNRLDLAWRQIETNRFGLNEYMAWTRAAGVEPMMAVNLGTRGIQEACDLLEYANHPGGTHWSDLRIRHGVADPYGIRLWCLGNEMDGPWQIGHKTAVEYGRLANETAKAMRLVDPDVELVLCGSSNSSMPTFGTWEATVLAEAYDAVDYLSLHAYYEEDGDLPGFMASAVDMDAFIDAVVATADGVAARRRSRKRIALSFDEWNVWNFSRFTGRDRAAFEEAPRLIEDTFTAADAVVVGDLLITLLRHADRVTVACQAQLANVIGPIRTEPGGPAWRQTIFHPFALTARHARGEVLRVEPVGPTLDTARYGDAPQLSAVATLDDEGVTLLLVNRGVTEALDLAADVRDVGVTRVGLAACLAEDDPHRVNGPGAETVVPRPLPGVRIDAGVLHARLPAMSWSLVRLHA</sequence>
<dbReference type="GO" id="GO:0046373">
    <property type="term" value="P:L-arabinose metabolic process"/>
    <property type="evidence" value="ECO:0007669"/>
    <property type="project" value="InterPro"/>
</dbReference>
<evidence type="ECO:0000256" key="7">
    <source>
        <dbReference type="ARBA" id="ARBA00023295"/>
    </source>
</evidence>
<keyword evidence="5" id="KW-0378">Hydrolase</keyword>
<evidence type="ECO:0000259" key="8">
    <source>
        <dbReference type="SMART" id="SM00813"/>
    </source>
</evidence>
<comment type="subunit">
    <text evidence="3">Homohexamer; trimer of dimers.</text>
</comment>
<evidence type="ECO:0000256" key="6">
    <source>
        <dbReference type="ARBA" id="ARBA00023277"/>
    </source>
</evidence>
<dbReference type="InterPro" id="IPR013780">
    <property type="entry name" value="Glyco_hydro_b"/>
</dbReference>
<comment type="catalytic activity">
    <reaction evidence="1">
        <text>Hydrolysis of terminal non-reducing alpha-L-arabinofuranoside residues in alpha-L-arabinosides.</text>
        <dbReference type="EC" id="3.2.1.55"/>
    </reaction>
</comment>
<keyword evidence="7" id="KW-0326">Glycosidase</keyword>
<dbReference type="EMBL" id="QMEY01000024">
    <property type="protein sequence ID" value="RBQ15312.1"/>
    <property type="molecule type" value="Genomic_DNA"/>
</dbReference>
<feature type="domain" description="Alpha-L-arabinofuranosidase C-terminal" evidence="8">
    <location>
        <begin position="290"/>
        <end position="488"/>
    </location>
</feature>
<reference evidence="9 10" key="1">
    <citation type="submission" date="2018-06" db="EMBL/GenBank/DDBJ databases">
        <title>Sphaerisporangium craniellae sp. nov., isolated from a marine sponge in the South China Sea.</title>
        <authorList>
            <person name="Li L."/>
        </authorList>
    </citation>
    <scope>NUCLEOTIDE SEQUENCE [LARGE SCALE GENOMIC DNA]</scope>
    <source>
        <strain evidence="9 10">LHW63015</strain>
    </source>
</reference>
<dbReference type="OrthoDB" id="9758333at2"/>
<dbReference type="Gene3D" id="3.20.20.80">
    <property type="entry name" value="Glycosidases"/>
    <property type="match status" value="1"/>
</dbReference>
<dbReference type="SUPFAM" id="SSF51011">
    <property type="entry name" value="Glycosyl hydrolase domain"/>
    <property type="match status" value="1"/>
</dbReference>
<dbReference type="InterPro" id="IPR010720">
    <property type="entry name" value="Alpha-L-AF_C"/>
</dbReference>
<dbReference type="GO" id="GO:0000272">
    <property type="term" value="P:polysaccharide catabolic process"/>
    <property type="evidence" value="ECO:0007669"/>
    <property type="project" value="TreeGrafter"/>
</dbReference>
<dbReference type="RefSeq" id="WP_113985361.1">
    <property type="nucleotide sequence ID" value="NZ_QMEY01000024.1"/>
</dbReference>
<dbReference type="SMART" id="SM00813">
    <property type="entry name" value="Alpha-L-AF_C"/>
    <property type="match status" value="1"/>
</dbReference>
<evidence type="ECO:0000256" key="4">
    <source>
        <dbReference type="ARBA" id="ARBA00012670"/>
    </source>
</evidence>
<proteinExistence type="inferred from homology"/>
<dbReference type="Proteomes" id="UP000253303">
    <property type="component" value="Unassembled WGS sequence"/>
</dbReference>
<evidence type="ECO:0000256" key="3">
    <source>
        <dbReference type="ARBA" id="ARBA00011165"/>
    </source>
</evidence>
<comment type="caution">
    <text evidence="9">The sequence shown here is derived from an EMBL/GenBank/DDBJ whole genome shotgun (WGS) entry which is preliminary data.</text>
</comment>
<dbReference type="Pfam" id="PF06964">
    <property type="entry name" value="Alpha-L-AF_C"/>
    <property type="match status" value="1"/>
</dbReference>
<evidence type="ECO:0000256" key="1">
    <source>
        <dbReference type="ARBA" id="ARBA00001462"/>
    </source>
</evidence>
<protein>
    <recommendedName>
        <fullName evidence="4">non-reducing end alpha-L-arabinofuranosidase</fullName>
        <ecNumber evidence="4">3.2.1.55</ecNumber>
    </recommendedName>
</protein>
<dbReference type="GO" id="GO:0046556">
    <property type="term" value="F:alpha-L-arabinofuranosidase activity"/>
    <property type="evidence" value="ECO:0007669"/>
    <property type="project" value="UniProtKB-EC"/>
</dbReference>
<organism evidence="9 10">
    <name type="scientific">Spongiactinospora rosea</name>
    <dbReference type="NCBI Taxonomy" id="2248750"/>
    <lineage>
        <taxon>Bacteria</taxon>
        <taxon>Bacillati</taxon>
        <taxon>Actinomycetota</taxon>
        <taxon>Actinomycetes</taxon>
        <taxon>Streptosporangiales</taxon>
        <taxon>Streptosporangiaceae</taxon>
        <taxon>Spongiactinospora</taxon>
    </lineage>
</organism>
<dbReference type="EC" id="3.2.1.55" evidence="4"/>
<keyword evidence="6" id="KW-0119">Carbohydrate metabolism</keyword>
<evidence type="ECO:0000256" key="2">
    <source>
        <dbReference type="ARBA" id="ARBA00007186"/>
    </source>
</evidence>
<evidence type="ECO:0000313" key="9">
    <source>
        <dbReference type="EMBL" id="RBQ15312.1"/>
    </source>
</evidence>
<dbReference type="Pfam" id="PF22848">
    <property type="entry name" value="ASD1_dom"/>
    <property type="match status" value="1"/>
</dbReference>
<dbReference type="PANTHER" id="PTHR43576">
    <property type="entry name" value="ALPHA-L-ARABINOFURANOSIDASE C-RELATED"/>
    <property type="match status" value="1"/>
</dbReference>
<dbReference type="AlphaFoldDB" id="A0A366LQ49"/>
<dbReference type="SUPFAM" id="SSF51445">
    <property type="entry name" value="(Trans)glycosidases"/>
    <property type="match status" value="1"/>
</dbReference>
<dbReference type="InterPro" id="IPR055235">
    <property type="entry name" value="ASD1_cat"/>
</dbReference>
<gene>
    <name evidence="9" type="ORF">DP939_36330</name>
</gene>